<evidence type="ECO:0000256" key="1">
    <source>
        <dbReference type="SAM" id="MobiDB-lite"/>
    </source>
</evidence>
<dbReference type="Proteomes" id="UP000799444">
    <property type="component" value="Unassembled WGS sequence"/>
</dbReference>
<dbReference type="EMBL" id="ML996263">
    <property type="protein sequence ID" value="KAF2728873.1"/>
    <property type="molecule type" value="Genomic_DNA"/>
</dbReference>
<feature type="compositionally biased region" description="Low complexity" evidence="1">
    <location>
        <begin position="92"/>
        <end position="105"/>
    </location>
</feature>
<keyword evidence="3" id="KW-1185">Reference proteome</keyword>
<accession>A0A9P4QP01</accession>
<dbReference type="AlphaFoldDB" id="A0A9P4QP01"/>
<feature type="compositionally biased region" description="Basic residues" evidence="1">
    <location>
        <begin position="68"/>
        <end position="89"/>
    </location>
</feature>
<gene>
    <name evidence="2" type="ORF">EJ04DRAFT_85000</name>
</gene>
<name>A0A9P4QP01_9PLEO</name>
<proteinExistence type="predicted"/>
<protein>
    <submittedName>
        <fullName evidence="2">Uncharacterized protein</fullName>
    </submittedName>
</protein>
<evidence type="ECO:0000313" key="2">
    <source>
        <dbReference type="EMBL" id="KAF2728873.1"/>
    </source>
</evidence>
<comment type="caution">
    <text evidence="2">The sequence shown here is derived from an EMBL/GenBank/DDBJ whole genome shotgun (WGS) entry which is preliminary data.</text>
</comment>
<sequence>MSPNPPTNKHQTQQAISHQTIPIHNHALLSHPSPPRHPPLHRLRRDMPHPQRLSWQSSVLHLPTLRGPARRIRMRQSKRPMLQRRKRERQQRPQQMRHLQQPRSI</sequence>
<organism evidence="2 3">
    <name type="scientific">Polyplosphaeria fusca</name>
    <dbReference type="NCBI Taxonomy" id="682080"/>
    <lineage>
        <taxon>Eukaryota</taxon>
        <taxon>Fungi</taxon>
        <taxon>Dikarya</taxon>
        <taxon>Ascomycota</taxon>
        <taxon>Pezizomycotina</taxon>
        <taxon>Dothideomycetes</taxon>
        <taxon>Pleosporomycetidae</taxon>
        <taxon>Pleosporales</taxon>
        <taxon>Tetraplosphaeriaceae</taxon>
        <taxon>Polyplosphaeria</taxon>
    </lineage>
</organism>
<feature type="region of interest" description="Disordered" evidence="1">
    <location>
        <begin position="24"/>
        <end position="52"/>
    </location>
</feature>
<reference evidence="2" key="1">
    <citation type="journal article" date="2020" name="Stud. Mycol.">
        <title>101 Dothideomycetes genomes: a test case for predicting lifestyles and emergence of pathogens.</title>
        <authorList>
            <person name="Haridas S."/>
            <person name="Albert R."/>
            <person name="Binder M."/>
            <person name="Bloem J."/>
            <person name="Labutti K."/>
            <person name="Salamov A."/>
            <person name="Andreopoulos B."/>
            <person name="Baker S."/>
            <person name="Barry K."/>
            <person name="Bills G."/>
            <person name="Bluhm B."/>
            <person name="Cannon C."/>
            <person name="Castanera R."/>
            <person name="Culley D."/>
            <person name="Daum C."/>
            <person name="Ezra D."/>
            <person name="Gonzalez J."/>
            <person name="Henrissat B."/>
            <person name="Kuo A."/>
            <person name="Liang C."/>
            <person name="Lipzen A."/>
            <person name="Lutzoni F."/>
            <person name="Magnuson J."/>
            <person name="Mondo S."/>
            <person name="Nolan M."/>
            <person name="Ohm R."/>
            <person name="Pangilinan J."/>
            <person name="Park H.-J."/>
            <person name="Ramirez L."/>
            <person name="Alfaro M."/>
            <person name="Sun H."/>
            <person name="Tritt A."/>
            <person name="Yoshinaga Y."/>
            <person name="Zwiers L.-H."/>
            <person name="Turgeon B."/>
            <person name="Goodwin S."/>
            <person name="Spatafora J."/>
            <person name="Crous P."/>
            <person name="Grigoriev I."/>
        </authorList>
    </citation>
    <scope>NUCLEOTIDE SEQUENCE</scope>
    <source>
        <strain evidence="2">CBS 125425</strain>
    </source>
</reference>
<feature type="region of interest" description="Disordered" evidence="1">
    <location>
        <begin position="64"/>
        <end position="105"/>
    </location>
</feature>
<evidence type="ECO:0000313" key="3">
    <source>
        <dbReference type="Proteomes" id="UP000799444"/>
    </source>
</evidence>